<gene>
    <name evidence="1" type="ORF">LARSCL_LOCUS8193</name>
</gene>
<sequence length="84" mass="9223">MFALDICLHSSLYGFSADSYSAEMTVSTKQASLPPRSAHARAKLDLPFDMQKVQHDVVEKILFETRGIVASGPCFTKDSPCTQV</sequence>
<comment type="caution">
    <text evidence="1">The sequence shown here is derived from an EMBL/GenBank/DDBJ whole genome shotgun (WGS) entry which is preliminary data.</text>
</comment>
<keyword evidence="2" id="KW-1185">Reference proteome</keyword>
<proteinExistence type="predicted"/>
<name>A0AAV1ZUV3_9ARAC</name>
<evidence type="ECO:0000313" key="2">
    <source>
        <dbReference type="Proteomes" id="UP001497382"/>
    </source>
</evidence>
<evidence type="ECO:0000313" key="1">
    <source>
        <dbReference type="EMBL" id="CAL1275631.1"/>
    </source>
</evidence>
<organism evidence="1 2">
    <name type="scientific">Larinioides sclopetarius</name>
    <dbReference type="NCBI Taxonomy" id="280406"/>
    <lineage>
        <taxon>Eukaryota</taxon>
        <taxon>Metazoa</taxon>
        <taxon>Ecdysozoa</taxon>
        <taxon>Arthropoda</taxon>
        <taxon>Chelicerata</taxon>
        <taxon>Arachnida</taxon>
        <taxon>Araneae</taxon>
        <taxon>Araneomorphae</taxon>
        <taxon>Entelegynae</taxon>
        <taxon>Araneoidea</taxon>
        <taxon>Araneidae</taxon>
        <taxon>Larinioides</taxon>
    </lineage>
</organism>
<reference evidence="1 2" key="1">
    <citation type="submission" date="2024-04" db="EMBL/GenBank/DDBJ databases">
        <authorList>
            <person name="Rising A."/>
            <person name="Reimegard J."/>
            <person name="Sonavane S."/>
            <person name="Akerstrom W."/>
            <person name="Nylinder S."/>
            <person name="Hedman E."/>
            <person name="Kallberg Y."/>
        </authorList>
    </citation>
    <scope>NUCLEOTIDE SEQUENCE [LARGE SCALE GENOMIC DNA]</scope>
</reference>
<dbReference type="EMBL" id="CAXIEN010000086">
    <property type="protein sequence ID" value="CAL1275631.1"/>
    <property type="molecule type" value="Genomic_DNA"/>
</dbReference>
<dbReference type="AlphaFoldDB" id="A0AAV1ZUV3"/>
<accession>A0AAV1ZUV3</accession>
<dbReference type="Proteomes" id="UP001497382">
    <property type="component" value="Unassembled WGS sequence"/>
</dbReference>
<protein>
    <submittedName>
        <fullName evidence="1">Uncharacterized protein</fullName>
    </submittedName>
</protein>